<dbReference type="InterPro" id="IPR004381">
    <property type="entry name" value="Glycerate_kinase"/>
</dbReference>
<dbReference type="PATRIC" id="fig|857265.3.peg.331"/>
<dbReference type="Gene3D" id="3.40.50.10350">
    <property type="entry name" value="Glycerate kinase, domain 1"/>
    <property type="match status" value="1"/>
</dbReference>
<keyword evidence="6" id="KW-1185">Reference proteome</keyword>
<dbReference type="NCBIfam" id="TIGR00045">
    <property type="entry name" value="glycerate kinase"/>
    <property type="match status" value="1"/>
</dbReference>
<dbReference type="SUPFAM" id="SSF110738">
    <property type="entry name" value="Glycerate kinase I"/>
    <property type="match status" value="1"/>
</dbReference>
<evidence type="ECO:0000313" key="6">
    <source>
        <dbReference type="Proteomes" id="UP000037939"/>
    </source>
</evidence>
<evidence type="ECO:0000256" key="1">
    <source>
        <dbReference type="ARBA" id="ARBA00006284"/>
    </source>
</evidence>
<dbReference type="Pfam" id="PF02595">
    <property type="entry name" value="Gly_kinase"/>
    <property type="match status" value="1"/>
</dbReference>
<dbReference type="STRING" id="857265.WG78_01580"/>
<evidence type="ECO:0000313" key="5">
    <source>
        <dbReference type="EMBL" id="KPC55307.1"/>
    </source>
</evidence>
<dbReference type="OrthoDB" id="9774290at2"/>
<dbReference type="GO" id="GO:0043798">
    <property type="term" value="F:glycerate 2-kinase activity"/>
    <property type="evidence" value="ECO:0007669"/>
    <property type="project" value="UniProtKB-EC"/>
</dbReference>
<dbReference type="EMBL" id="LAQT01000001">
    <property type="protein sequence ID" value="KPC55307.1"/>
    <property type="molecule type" value="Genomic_DNA"/>
</dbReference>
<name>A0A0N0XL32_9NEIS</name>
<sequence length="388" mass="39141">MKLVIAPDSFKESLGAAEVARAIARGWQQAWPETECILLPVADGGEGTVDALVAATQGQLISQSVTGPLGECVKASWGLSGDGQTAFIEMASAAGLMLVPPSLRDPGITTTYGVGELIRAALDHGARHIVLGLGGSATNDGGAGMLQALGLRWLDAAGKSLPFGGLALARLASIDVSGLDARLAQCRFEVACDVDNPLIGAQGASVIFGPQKGATPAQVAQLDAALTQYARVIEQHLGRSIAHTPGAGAAGGMGAAALAFLQATLRPGIALVLDTVGLAAHLADADLVITGEGKLDGQTLRGKAPLGVAALARHHGVPVLALAGSVAADAAALQQHGITALFSIQPGPGSLQDALADASARLETTARNLATVYRLGLHHAPRDHSSES</sequence>
<dbReference type="GO" id="GO:0031388">
    <property type="term" value="P:organic acid phosphorylation"/>
    <property type="evidence" value="ECO:0007669"/>
    <property type="project" value="UniProtKB-UniRule"/>
</dbReference>
<dbReference type="PANTHER" id="PTHR21599">
    <property type="entry name" value="GLYCERATE KINASE"/>
    <property type="match status" value="1"/>
</dbReference>
<gene>
    <name evidence="5" type="primary">garK</name>
    <name evidence="5" type="ORF">WG78_01580</name>
</gene>
<dbReference type="Proteomes" id="UP000037939">
    <property type="component" value="Unassembled WGS sequence"/>
</dbReference>
<dbReference type="InterPro" id="IPR018197">
    <property type="entry name" value="Glycerate_kinase_RE-like"/>
</dbReference>
<organism evidence="5 6">
    <name type="scientific">Amantichitinum ursilacus</name>
    <dbReference type="NCBI Taxonomy" id="857265"/>
    <lineage>
        <taxon>Bacteria</taxon>
        <taxon>Pseudomonadati</taxon>
        <taxon>Pseudomonadota</taxon>
        <taxon>Betaproteobacteria</taxon>
        <taxon>Neisseriales</taxon>
        <taxon>Chitinibacteraceae</taxon>
        <taxon>Amantichitinum</taxon>
    </lineage>
</organism>
<accession>A0A0N0XL32</accession>
<dbReference type="GO" id="GO:0008887">
    <property type="term" value="F:glycerate kinase activity"/>
    <property type="evidence" value="ECO:0007669"/>
    <property type="project" value="UniProtKB-UniRule"/>
</dbReference>
<dbReference type="AlphaFoldDB" id="A0A0N0XL32"/>
<dbReference type="RefSeq" id="WP_053936018.1">
    <property type="nucleotide sequence ID" value="NZ_LAQT01000001.1"/>
</dbReference>
<comment type="similarity">
    <text evidence="1 4">Belongs to the glycerate kinase type-1 family.</text>
</comment>
<proteinExistence type="inferred from homology"/>
<evidence type="ECO:0000256" key="3">
    <source>
        <dbReference type="ARBA" id="ARBA00022777"/>
    </source>
</evidence>
<keyword evidence="2 4" id="KW-0808">Transferase</keyword>
<evidence type="ECO:0000256" key="2">
    <source>
        <dbReference type="ARBA" id="ARBA00022679"/>
    </source>
</evidence>
<dbReference type="EC" id="2.7.1.165" evidence="5"/>
<dbReference type="InterPro" id="IPR018193">
    <property type="entry name" value="Glyc_kinase_flavodox-like_fold"/>
</dbReference>
<dbReference type="PIRSF" id="PIRSF006078">
    <property type="entry name" value="GlxK"/>
    <property type="match status" value="1"/>
</dbReference>
<reference evidence="5 6" key="1">
    <citation type="submission" date="2015-07" db="EMBL/GenBank/DDBJ databases">
        <title>Draft genome sequence of the Amantichitinum ursilacus IGB-41, a new chitin-degrading bacterium.</title>
        <authorList>
            <person name="Kirstahler P."/>
            <person name="Guenther M."/>
            <person name="Grumaz C."/>
            <person name="Rupp S."/>
            <person name="Zibek S."/>
            <person name="Sohn K."/>
        </authorList>
    </citation>
    <scope>NUCLEOTIDE SEQUENCE [LARGE SCALE GENOMIC DNA]</scope>
    <source>
        <strain evidence="5 6">IGB-41</strain>
    </source>
</reference>
<dbReference type="PANTHER" id="PTHR21599:SF0">
    <property type="entry name" value="GLYCERATE KINASE"/>
    <property type="match status" value="1"/>
</dbReference>
<protein>
    <submittedName>
        <fullName evidence="5">Glycerate 2-kinase</fullName>
        <ecNumber evidence="5">2.7.1.165</ecNumber>
    </submittedName>
</protein>
<dbReference type="Gene3D" id="3.90.1510.10">
    <property type="entry name" value="Glycerate kinase, domain 2"/>
    <property type="match status" value="1"/>
</dbReference>
<evidence type="ECO:0000256" key="4">
    <source>
        <dbReference type="PIRNR" id="PIRNR006078"/>
    </source>
</evidence>
<dbReference type="InterPro" id="IPR036129">
    <property type="entry name" value="Glycerate_kinase_sf"/>
</dbReference>
<comment type="caution">
    <text evidence="5">The sequence shown here is derived from an EMBL/GenBank/DDBJ whole genome shotgun (WGS) entry which is preliminary data.</text>
</comment>
<keyword evidence="3 4" id="KW-0418">Kinase</keyword>